<dbReference type="AlphaFoldDB" id="A0A183A4I0"/>
<reference evidence="6" key="1">
    <citation type="submission" date="2016-06" db="UniProtKB">
        <authorList>
            <consortium name="WormBaseParasite"/>
        </authorList>
    </citation>
    <scope>IDENTIFICATION</scope>
</reference>
<dbReference type="Gene3D" id="2.30.30.560">
    <property type="match status" value="1"/>
</dbReference>
<dbReference type="InterPro" id="IPR041139">
    <property type="entry name" value="MVP_rep_dom"/>
</dbReference>
<sequence>MISIPPIHYCVVESPIVRNASGEPVYDASGQVKLRLNDTECRFQQEPFPLYPGERLKLAVKKLPVIKNNEALCLRALTDFVDDDGVRHIAGQRWLVEGPGKFVYALLVACYFFNS</sequence>
<gene>
    <name evidence="4" type="ORF">ECPE_LOCUS1867</name>
</gene>
<feature type="domain" description="Major vault protein repeat" evidence="3">
    <location>
        <begin position="1"/>
        <end position="58"/>
    </location>
</feature>
<name>A0A183A4I0_9TREM</name>
<evidence type="ECO:0000259" key="2">
    <source>
        <dbReference type="Pfam" id="PF01505"/>
    </source>
</evidence>
<keyword evidence="5" id="KW-1185">Reference proteome</keyword>
<reference evidence="4 5" key="2">
    <citation type="submission" date="2018-11" db="EMBL/GenBank/DDBJ databases">
        <authorList>
            <consortium name="Pathogen Informatics"/>
        </authorList>
    </citation>
    <scope>NUCLEOTIDE SEQUENCE [LARGE SCALE GENOMIC DNA]</scope>
    <source>
        <strain evidence="4 5">Egypt</strain>
    </source>
</reference>
<evidence type="ECO:0000256" key="1">
    <source>
        <dbReference type="PROSITE-ProRule" id="PRU00571"/>
    </source>
</evidence>
<organism evidence="6">
    <name type="scientific">Echinostoma caproni</name>
    <dbReference type="NCBI Taxonomy" id="27848"/>
    <lineage>
        <taxon>Eukaryota</taxon>
        <taxon>Metazoa</taxon>
        <taxon>Spiralia</taxon>
        <taxon>Lophotrochozoa</taxon>
        <taxon>Platyhelminthes</taxon>
        <taxon>Trematoda</taxon>
        <taxon>Digenea</taxon>
        <taxon>Plagiorchiida</taxon>
        <taxon>Echinostomata</taxon>
        <taxon>Echinostomatoidea</taxon>
        <taxon>Echinostomatidae</taxon>
        <taxon>Echinostoma</taxon>
    </lineage>
</organism>
<protein>
    <submittedName>
        <fullName evidence="6">DUF3850 domain-containing protein</fullName>
    </submittedName>
</protein>
<dbReference type="PROSITE" id="PS51224">
    <property type="entry name" value="MVP"/>
    <property type="match status" value="2"/>
</dbReference>
<dbReference type="WBParaSite" id="ECPE_0000186501-mRNA-1">
    <property type="protein sequence ID" value="ECPE_0000186501-mRNA-1"/>
    <property type="gene ID" value="ECPE_0000186501"/>
</dbReference>
<comment type="subcellular location">
    <subcellularLocation>
        <location evidence="1">Cytoplasm</location>
    </subcellularLocation>
</comment>
<dbReference type="Gene3D" id="2.30.30.550">
    <property type="entry name" value="Major Vault Protein repeat"/>
    <property type="match status" value="1"/>
</dbReference>
<dbReference type="InterPro" id="IPR041134">
    <property type="entry name" value="Vault_2"/>
</dbReference>
<keyword evidence="1" id="KW-0963">Cytoplasm</keyword>
<dbReference type="InterPro" id="IPR043179">
    <property type="entry name" value="Vault_2_sf"/>
</dbReference>
<accession>A0A183A4I0</accession>
<dbReference type="Pfam" id="PF01505">
    <property type="entry name" value="Vault"/>
    <property type="match status" value="1"/>
</dbReference>
<dbReference type="FunFam" id="2.30.30.560:FF:000002">
    <property type="entry name" value="Major vault protein-alpha"/>
    <property type="match status" value="1"/>
</dbReference>
<evidence type="ECO:0000313" key="4">
    <source>
        <dbReference type="EMBL" id="VDP48131.1"/>
    </source>
</evidence>
<keyword evidence="1" id="KW-0687">Ribonucleoprotein</keyword>
<dbReference type="Proteomes" id="UP000272942">
    <property type="component" value="Unassembled WGS sequence"/>
</dbReference>
<dbReference type="OrthoDB" id="6125719at2759"/>
<dbReference type="EMBL" id="UZAN01017511">
    <property type="protein sequence ID" value="VDP48131.1"/>
    <property type="molecule type" value="Genomic_DNA"/>
</dbReference>
<dbReference type="PANTHER" id="PTHR14165:SF3">
    <property type="entry name" value="MAJOR VAULT PROTEIN"/>
    <property type="match status" value="1"/>
</dbReference>
<feature type="repeat" description="MVP" evidence="1">
    <location>
        <begin position="68"/>
        <end position="104"/>
    </location>
</feature>
<evidence type="ECO:0000259" key="3">
    <source>
        <dbReference type="Pfam" id="PF17794"/>
    </source>
</evidence>
<feature type="repeat" description="MVP" evidence="1">
    <location>
        <begin position="7"/>
        <end position="67"/>
    </location>
</feature>
<dbReference type="PANTHER" id="PTHR14165">
    <property type="entry name" value="MAJOR VAULT PROTEIN"/>
    <property type="match status" value="1"/>
</dbReference>
<dbReference type="InterPro" id="IPR039059">
    <property type="entry name" value="MVP"/>
</dbReference>
<proteinExistence type="predicted"/>
<dbReference type="InterPro" id="IPR043023">
    <property type="entry name" value="MVP_rep_sf"/>
</dbReference>
<dbReference type="Pfam" id="PF17794">
    <property type="entry name" value="Vault_2"/>
    <property type="match status" value="1"/>
</dbReference>
<evidence type="ECO:0000313" key="5">
    <source>
        <dbReference type="Proteomes" id="UP000272942"/>
    </source>
</evidence>
<evidence type="ECO:0000313" key="6">
    <source>
        <dbReference type="WBParaSite" id="ECPE_0000186501-mRNA-1"/>
    </source>
</evidence>
<dbReference type="GO" id="GO:1990904">
    <property type="term" value="C:ribonucleoprotein complex"/>
    <property type="evidence" value="ECO:0007669"/>
    <property type="project" value="UniProtKB-UniRule"/>
</dbReference>
<dbReference type="GO" id="GO:0005634">
    <property type="term" value="C:nucleus"/>
    <property type="evidence" value="ECO:0007669"/>
    <property type="project" value="TreeGrafter"/>
</dbReference>
<dbReference type="InterPro" id="IPR002499">
    <property type="entry name" value="Vault_N"/>
</dbReference>
<feature type="domain" description="Major vault protein repeat" evidence="2">
    <location>
        <begin position="65"/>
        <end position="102"/>
    </location>
</feature>
<dbReference type="GO" id="GO:0005737">
    <property type="term" value="C:cytoplasm"/>
    <property type="evidence" value="ECO:0007669"/>
    <property type="project" value="UniProtKB-SubCell"/>
</dbReference>